<evidence type="ECO:0000313" key="2">
    <source>
        <dbReference type="Proteomes" id="UP000266861"/>
    </source>
</evidence>
<dbReference type="AlphaFoldDB" id="A0A397IJY7"/>
<proteinExistence type="predicted"/>
<sequence>MPVYTEDLAKLRIGDLADKGEIPLTNFGFRTCYESKTSGLIRNKYHSVPPHSSCIRDSYTHYGFLCFGSAKMANINLDCLVIPDGVFIDVSRKKVILTIVSEETTYDIIEKKH</sequence>
<accession>A0A397IJY7</accession>
<dbReference type="Proteomes" id="UP000266861">
    <property type="component" value="Unassembled WGS sequence"/>
</dbReference>
<comment type="caution">
    <text evidence="1">The sequence shown here is derived from an EMBL/GenBank/DDBJ whole genome shotgun (WGS) entry which is preliminary data.</text>
</comment>
<dbReference type="EMBL" id="PQFF01000189">
    <property type="protein sequence ID" value="RHZ76205.1"/>
    <property type="molecule type" value="Genomic_DNA"/>
</dbReference>
<organism evidence="1 2">
    <name type="scientific">Diversispora epigaea</name>
    <dbReference type="NCBI Taxonomy" id="1348612"/>
    <lineage>
        <taxon>Eukaryota</taxon>
        <taxon>Fungi</taxon>
        <taxon>Fungi incertae sedis</taxon>
        <taxon>Mucoromycota</taxon>
        <taxon>Glomeromycotina</taxon>
        <taxon>Glomeromycetes</taxon>
        <taxon>Diversisporales</taxon>
        <taxon>Diversisporaceae</taxon>
        <taxon>Diversispora</taxon>
    </lineage>
</organism>
<evidence type="ECO:0000313" key="1">
    <source>
        <dbReference type="EMBL" id="RHZ76205.1"/>
    </source>
</evidence>
<name>A0A397IJY7_9GLOM</name>
<gene>
    <name evidence="1" type="ORF">Glove_202g104</name>
</gene>
<protein>
    <submittedName>
        <fullName evidence="1">Uncharacterized protein</fullName>
    </submittedName>
</protein>
<reference evidence="1 2" key="1">
    <citation type="submission" date="2018-08" db="EMBL/GenBank/DDBJ databases">
        <title>Genome and evolution of the arbuscular mycorrhizal fungus Diversispora epigaea (formerly Glomus versiforme) and its bacterial endosymbionts.</title>
        <authorList>
            <person name="Sun X."/>
            <person name="Fei Z."/>
            <person name="Harrison M."/>
        </authorList>
    </citation>
    <scope>NUCLEOTIDE SEQUENCE [LARGE SCALE GENOMIC DNA]</scope>
    <source>
        <strain evidence="1 2">IT104</strain>
    </source>
</reference>
<keyword evidence="2" id="KW-1185">Reference proteome</keyword>